<evidence type="ECO:0000313" key="4">
    <source>
        <dbReference type="Proteomes" id="UP000332933"/>
    </source>
</evidence>
<feature type="transmembrane region" description="Helical" evidence="1">
    <location>
        <begin position="35"/>
        <end position="56"/>
    </location>
</feature>
<feature type="transmembrane region" description="Helical" evidence="1">
    <location>
        <begin position="644"/>
        <end position="672"/>
    </location>
</feature>
<keyword evidence="1" id="KW-1133">Transmembrane helix</keyword>
<organism evidence="3 4">
    <name type="scientific">Aphanomyces stellatus</name>
    <dbReference type="NCBI Taxonomy" id="120398"/>
    <lineage>
        <taxon>Eukaryota</taxon>
        <taxon>Sar</taxon>
        <taxon>Stramenopiles</taxon>
        <taxon>Oomycota</taxon>
        <taxon>Saprolegniomycetes</taxon>
        <taxon>Saprolegniales</taxon>
        <taxon>Verrucalvaceae</taxon>
        <taxon>Aphanomyces</taxon>
    </lineage>
</organism>
<keyword evidence="4" id="KW-1185">Reference proteome</keyword>
<feature type="transmembrane region" description="Helical" evidence="1">
    <location>
        <begin position="606"/>
        <end position="632"/>
    </location>
</feature>
<feature type="transmembrane region" description="Helical" evidence="1">
    <location>
        <begin position="915"/>
        <end position="937"/>
    </location>
</feature>
<dbReference type="OrthoDB" id="10445377at2759"/>
<name>A0A485LNE3_9STRA</name>
<protein>
    <submittedName>
        <fullName evidence="3">Aste57867_23661 protein</fullName>
    </submittedName>
</protein>
<feature type="transmembrane region" description="Helical" evidence="1">
    <location>
        <begin position="724"/>
        <end position="742"/>
    </location>
</feature>
<gene>
    <name evidence="3" type="primary">Aste57867_23661</name>
    <name evidence="2" type="ORF">As57867_023589</name>
    <name evidence="3" type="ORF">ASTE57867_23661</name>
</gene>
<dbReference type="EMBL" id="VJMH01007292">
    <property type="protein sequence ID" value="KAF0684348.1"/>
    <property type="molecule type" value="Genomic_DNA"/>
</dbReference>
<dbReference type="EMBL" id="CAADRA010007318">
    <property type="protein sequence ID" value="VFU00306.1"/>
    <property type="molecule type" value="Genomic_DNA"/>
</dbReference>
<dbReference type="Proteomes" id="UP000332933">
    <property type="component" value="Unassembled WGS sequence"/>
</dbReference>
<proteinExistence type="predicted"/>
<keyword evidence="1" id="KW-0472">Membrane</keyword>
<reference evidence="2" key="2">
    <citation type="submission" date="2019-06" db="EMBL/GenBank/DDBJ databases">
        <title>Genomics analysis of Aphanomyces spp. identifies a new class of oomycete effector associated with host adaptation.</title>
        <authorList>
            <person name="Gaulin E."/>
        </authorList>
    </citation>
    <scope>NUCLEOTIDE SEQUENCE</scope>
    <source>
        <strain evidence="2">CBS 578.67</strain>
    </source>
</reference>
<reference evidence="3 4" key="1">
    <citation type="submission" date="2019-03" db="EMBL/GenBank/DDBJ databases">
        <authorList>
            <person name="Gaulin E."/>
            <person name="Dumas B."/>
        </authorList>
    </citation>
    <scope>NUCLEOTIDE SEQUENCE [LARGE SCALE GENOMIC DNA]</scope>
    <source>
        <strain evidence="3">CBS 568.67</strain>
    </source>
</reference>
<keyword evidence="1" id="KW-0812">Transmembrane</keyword>
<feature type="transmembrane region" description="Helical" evidence="1">
    <location>
        <begin position="779"/>
        <end position="799"/>
    </location>
</feature>
<evidence type="ECO:0000313" key="2">
    <source>
        <dbReference type="EMBL" id="KAF0684348.1"/>
    </source>
</evidence>
<sequence length="1795" mass="197638">MQGHRVHDTVVPVMPTTLPHETRHSPRRWESAAGVVYLGMSIVTSLWFMRILASYLENDLFWTDFNATGAQAFVADVVNRRMWNTTVPASVPLFDALLVEKDYATPHTVVDIQASDARRIAWEQLNNPATAIVALRAQSTTQTAIAVTCYCWLDFGHVWETAHTAARQARCLARYVDNGAVYMEAMLRNTAWAPWQAQWGPFFDVAYGNALRATPAGPAWLNQTTAALPQTSVDAELQHWRDHNITRYSISWSNGFSPSLSDGIVVQNAWQSFTIPIKHLVQTSRGALWTSVVASYGVWNDFNYAADVGASLVRSAADSFVLLGDANDPEQWIGVYPNTMPSRLLHAFLGPLGAIDLTIVALPPSLWAVYTVAAARLDAALCASSDLRHVYDAVGPDMRAFRMAPPRSWQGHNWTYIGGNPFCLSGVGHDYIQENFGFDDGCSEPFRPLTIGATRRTMLLALVLQSAVGLDTSRLCAVAVDAFTDGDGATTCDAFLAAIVQVFETWVATGVPIVSAQVVSDVARVHIESIQYVLTENGTSTVLRQGVLDGDWAFFGWLVIVDWIQGTREVLSFEGDVQSVTLISAAYAPTPFRPDPLGIPFRFSSLVWYMLVYFSGVLTSVVGLMSLTAMLFRVRPNGRNLMVFNVVAGVVWIGRPLLMLRGLVAMAILSTAPLRLELVGDMTSLVHSRRPLWDTLVVAGESLWFTYALCDIMLLFMKRHAHRFTALSSLLAWVGCVGFELLQPIVPSATMMRTCSSSKMEQQMDCTSGVVVIGQVQRFIALGVIQIGGVVMSWVVLFASARRVAVHTFHDDTTSRTRRGERDASTMVPSIAYHLMENASPGSFYADRIGCVISGFVPLFASKEYIFNVLLWMVFPVQVQEGLVTIQTQATLRLVPSSKAVIPLLGATKHRFHGVGLAAGVVFLLSSAVSSILFFYVSDLKLANDFLWEDFNSTGMHTFVAKWYNFELLARPTGLDYLDITNPSNWDTNQYNSTVANIQVPPSAAMTAQYEATTLLSNIRGLRQTDGCEAPWIGTSYCFVDFDRRWEMANTAARQRRCTAMVTNGAVFLESIVRNTNVWTCWAMAFDVGFRSVLQQSSQGRLWLQASTNVHTSPEDEVAFWVSYNISAYTIAWHNYKSLGIIENLAVRTTFSASHALTIKNSNGSYRFNLATSLTMYWGFGNDLLAITQNGSLATGQSLIRGSAGFAFQNDSTMESLLVQNNSLAYPLDGGKALLQLTLGPFGSIDLIHVPCPQPLLDLYRFASRAISAVLANNVQALATMPASTRVLHPVPQAWLVQNPIVQGGNLFCPSHSTGQELQFGMVLFFGHDVTCSGGFSEYISSSVVTTTLAMIATGHCRLDGGLSIGDICSNTTNSVDTCKPGLKRNLAWVHSNIPNDTAAVVYTHAQIVQASVLALNVEIMQYVRENSSSPVALWRMSLLDPNDPYFKIFAWHYLGDWAMGEREVVSFAGDNGVLTLMSSQTRPANFQPSPLEIPSNVAYYSHICIQYTTSVTFIVATVTAIYSIASQGCVEGGNLFVINRVAGIVWMGRPLLLLRSLVATALLSTGVLKLNVRNGITFMDSPRPTGLQLLLTFLAGLEISWLQAILSDVAMVFTGDHTASYTTYSSVIVSATAVMLTVVAPVKPTLDLSRSCDVVQMDFQVVCRAGTISIGSPSRFGLLCGLTASTLVVCFLWDRWYHPKFVLPRHRQSLWLPACGYYLYRKGPWIFDGILFLDKASAFMSGLVSFKYDRAIYLLDIKTWRMFTITIDAEFNAAQLSVDRQDQEWIDSAIPMLE</sequence>
<feature type="transmembrane region" description="Helical" evidence="1">
    <location>
        <begin position="692"/>
        <end position="717"/>
    </location>
</feature>
<evidence type="ECO:0000313" key="3">
    <source>
        <dbReference type="EMBL" id="VFU00306.1"/>
    </source>
</evidence>
<accession>A0A485LNE3</accession>
<evidence type="ECO:0000256" key="1">
    <source>
        <dbReference type="SAM" id="Phobius"/>
    </source>
</evidence>